<comment type="caution">
    <text evidence="2">The sequence shown here is derived from an EMBL/GenBank/DDBJ whole genome shotgun (WGS) entry which is preliminary data.</text>
</comment>
<protein>
    <submittedName>
        <fullName evidence="2">Uncharacterized protein</fullName>
    </submittedName>
</protein>
<feature type="region of interest" description="Disordered" evidence="1">
    <location>
        <begin position="1"/>
        <end position="26"/>
    </location>
</feature>
<name>A0A6A3IW63_9STRA</name>
<dbReference type="Proteomes" id="UP000429607">
    <property type="component" value="Unassembled WGS sequence"/>
</dbReference>
<sequence length="191" mass="21199">MTARPARQLKQLQRPRGYHSRADSCQYEAPHRAHVAGHVVRGAELREVRREVAYRGDDQDKASATTGAASTRPEQHRPPPAWSSAPRTCCMTSRTRGASKACCAALMALAASAMSAVIDADAVEILLKRFWEDGYMIMPNVFAAEMITTVRAKFEADDESKTLDFVSIFKEVGSNTFDEFSKHQGRILYGF</sequence>
<organism evidence="2 3">
    <name type="scientific">Phytophthora rubi</name>
    <dbReference type="NCBI Taxonomy" id="129364"/>
    <lineage>
        <taxon>Eukaryota</taxon>
        <taxon>Sar</taxon>
        <taxon>Stramenopiles</taxon>
        <taxon>Oomycota</taxon>
        <taxon>Peronosporomycetes</taxon>
        <taxon>Peronosporales</taxon>
        <taxon>Peronosporaceae</taxon>
        <taxon>Phytophthora</taxon>
    </lineage>
</organism>
<reference evidence="2 3" key="1">
    <citation type="submission" date="2018-09" db="EMBL/GenBank/DDBJ databases">
        <title>Genomic investigation of the strawberry pathogen Phytophthora fragariae indicates pathogenicity is determined by transcriptional variation in three key races.</title>
        <authorList>
            <person name="Adams T.M."/>
            <person name="Armitage A.D."/>
            <person name="Sobczyk M.K."/>
            <person name="Bates H.J."/>
            <person name="Dunwell J.M."/>
            <person name="Nellist C.F."/>
            <person name="Harrison R.J."/>
        </authorList>
    </citation>
    <scope>NUCLEOTIDE SEQUENCE [LARGE SCALE GENOMIC DNA]</scope>
    <source>
        <strain evidence="2 3">SCRP249</strain>
    </source>
</reference>
<evidence type="ECO:0000313" key="2">
    <source>
        <dbReference type="EMBL" id="KAE8986410.1"/>
    </source>
</evidence>
<gene>
    <name evidence="2" type="ORF">PR001_g22607</name>
</gene>
<accession>A0A6A3IW63</accession>
<dbReference type="AlphaFoldDB" id="A0A6A3IW63"/>
<feature type="region of interest" description="Disordered" evidence="1">
    <location>
        <begin position="54"/>
        <end position="86"/>
    </location>
</feature>
<evidence type="ECO:0000313" key="3">
    <source>
        <dbReference type="Proteomes" id="UP000429607"/>
    </source>
</evidence>
<dbReference type="EMBL" id="QXFV01002538">
    <property type="protein sequence ID" value="KAE8986410.1"/>
    <property type="molecule type" value="Genomic_DNA"/>
</dbReference>
<evidence type="ECO:0000256" key="1">
    <source>
        <dbReference type="SAM" id="MobiDB-lite"/>
    </source>
</evidence>
<proteinExistence type="predicted"/>